<feature type="compositionally biased region" description="Polar residues" evidence="1">
    <location>
        <begin position="11"/>
        <end position="24"/>
    </location>
</feature>
<feature type="region of interest" description="Disordered" evidence="1">
    <location>
        <begin position="1"/>
        <end position="24"/>
    </location>
</feature>
<dbReference type="Proteomes" id="UP000836841">
    <property type="component" value="Chromosome 7"/>
</dbReference>
<gene>
    <name evidence="2" type="ORF">TAV2_LOCUS25989</name>
</gene>
<protein>
    <submittedName>
        <fullName evidence="2">Uncharacterized protein</fullName>
    </submittedName>
</protein>
<dbReference type="AlphaFoldDB" id="A0AAU9TAZ6"/>
<accession>A0AAU9TAZ6</accession>
<sequence>MNTQDKHQGQKHNQQTSLNPYLTSTKEQTWPTFWRKNLQGNTISNGLKSHQNKERRLPTNSRHLLC</sequence>
<feature type="region of interest" description="Disordered" evidence="1">
    <location>
        <begin position="40"/>
        <end position="66"/>
    </location>
</feature>
<reference evidence="2 3" key="1">
    <citation type="submission" date="2022-03" db="EMBL/GenBank/DDBJ databases">
        <authorList>
            <person name="Nunn A."/>
            <person name="Chopra R."/>
            <person name="Nunn A."/>
            <person name="Contreras Garrido A."/>
        </authorList>
    </citation>
    <scope>NUCLEOTIDE SEQUENCE [LARGE SCALE GENOMIC DNA]</scope>
</reference>
<keyword evidence="3" id="KW-1185">Reference proteome</keyword>
<organism evidence="2 3">
    <name type="scientific">Thlaspi arvense</name>
    <name type="common">Field penny-cress</name>
    <dbReference type="NCBI Taxonomy" id="13288"/>
    <lineage>
        <taxon>Eukaryota</taxon>
        <taxon>Viridiplantae</taxon>
        <taxon>Streptophyta</taxon>
        <taxon>Embryophyta</taxon>
        <taxon>Tracheophyta</taxon>
        <taxon>Spermatophyta</taxon>
        <taxon>Magnoliopsida</taxon>
        <taxon>eudicotyledons</taxon>
        <taxon>Gunneridae</taxon>
        <taxon>Pentapetalae</taxon>
        <taxon>rosids</taxon>
        <taxon>malvids</taxon>
        <taxon>Brassicales</taxon>
        <taxon>Brassicaceae</taxon>
        <taxon>Thlaspideae</taxon>
        <taxon>Thlaspi</taxon>
    </lineage>
</organism>
<evidence type="ECO:0000313" key="3">
    <source>
        <dbReference type="Proteomes" id="UP000836841"/>
    </source>
</evidence>
<evidence type="ECO:0000313" key="2">
    <source>
        <dbReference type="EMBL" id="CAH2079909.1"/>
    </source>
</evidence>
<dbReference type="EMBL" id="OU466863">
    <property type="protein sequence ID" value="CAH2079909.1"/>
    <property type="molecule type" value="Genomic_DNA"/>
</dbReference>
<proteinExistence type="predicted"/>
<evidence type="ECO:0000256" key="1">
    <source>
        <dbReference type="SAM" id="MobiDB-lite"/>
    </source>
</evidence>
<name>A0AAU9TAZ6_THLAR</name>
<feature type="compositionally biased region" description="Polar residues" evidence="1">
    <location>
        <begin position="40"/>
        <end position="49"/>
    </location>
</feature>